<evidence type="ECO:0000313" key="3">
    <source>
        <dbReference type="Proteomes" id="UP000545286"/>
    </source>
</evidence>
<evidence type="ECO:0000313" key="2">
    <source>
        <dbReference type="EMBL" id="MBB2957512.1"/>
    </source>
</evidence>
<protein>
    <submittedName>
        <fullName evidence="2">Excisionase family DNA binding protein</fullName>
    </submittedName>
</protein>
<gene>
    <name evidence="2" type="ORF">FHX72_001649</name>
</gene>
<dbReference type="InterPro" id="IPR010093">
    <property type="entry name" value="SinI_DNA-bd"/>
</dbReference>
<dbReference type="RefSeq" id="WP_183624268.1">
    <property type="nucleotide sequence ID" value="NZ_JACHWJ010000002.1"/>
</dbReference>
<organism evidence="2 3">
    <name type="scientific">Pseudoclavibacter helvolus</name>
    <dbReference type="NCBI Taxonomy" id="255205"/>
    <lineage>
        <taxon>Bacteria</taxon>
        <taxon>Bacillati</taxon>
        <taxon>Actinomycetota</taxon>
        <taxon>Actinomycetes</taxon>
        <taxon>Micrococcales</taxon>
        <taxon>Microbacteriaceae</taxon>
        <taxon>Pseudoclavibacter</taxon>
    </lineage>
</organism>
<evidence type="ECO:0000259" key="1">
    <source>
        <dbReference type="Pfam" id="PF12728"/>
    </source>
</evidence>
<dbReference type="Pfam" id="PF12728">
    <property type="entry name" value="HTH_17"/>
    <property type="match status" value="1"/>
</dbReference>
<comment type="caution">
    <text evidence="2">The sequence shown here is derived from an EMBL/GenBank/DDBJ whole genome shotgun (WGS) entry which is preliminary data.</text>
</comment>
<dbReference type="AlphaFoldDB" id="A0A7W4YES4"/>
<dbReference type="InterPro" id="IPR041657">
    <property type="entry name" value="HTH_17"/>
</dbReference>
<dbReference type="Proteomes" id="UP000545286">
    <property type="component" value="Unassembled WGS sequence"/>
</dbReference>
<proteinExistence type="predicted"/>
<dbReference type="EMBL" id="JACHWJ010000002">
    <property type="protein sequence ID" value="MBB2957512.1"/>
    <property type="molecule type" value="Genomic_DNA"/>
</dbReference>
<dbReference type="NCBIfam" id="TIGR01764">
    <property type="entry name" value="excise"/>
    <property type="match status" value="1"/>
</dbReference>
<keyword evidence="3" id="KW-1185">Reference proteome</keyword>
<sequence length="140" mass="15148">MNTSTILQGAAIEQNDVDQLTAAVESLPPESPVRAVVTRMLAALDRGAGITLVEQDKELSPNEVAALLGVSRPHIMKMVRTGALKAHHVGTHLRIAFADYEDFVARRDSASKYVAEVIAAAQNSAVEPFTDEELRELNDL</sequence>
<accession>A0A7W4YES4</accession>
<name>A0A7W4YES4_9MICO</name>
<feature type="domain" description="Helix-turn-helix" evidence="1">
    <location>
        <begin position="59"/>
        <end position="107"/>
    </location>
</feature>
<dbReference type="GO" id="GO:0003677">
    <property type="term" value="F:DNA binding"/>
    <property type="evidence" value="ECO:0007669"/>
    <property type="project" value="InterPro"/>
</dbReference>
<reference evidence="2 3" key="1">
    <citation type="submission" date="2020-08" db="EMBL/GenBank/DDBJ databases">
        <title>Sequencing the genomes of 1000 actinobacteria strains.</title>
        <authorList>
            <person name="Klenk H.-P."/>
        </authorList>
    </citation>
    <scope>NUCLEOTIDE SEQUENCE [LARGE SCALE GENOMIC DNA]</scope>
    <source>
        <strain evidence="2 3">DSM 20419</strain>
    </source>
</reference>